<comment type="similarity">
    <text evidence="1">Belongs to the transposase IS21/IS408/IS1162 family.</text>
</comment>
<dbReference type="InterPro" id="IPR054353">
    <property type="entry name" value="IstA-like_C"/>
</dbReference>
<organism evidence="3 4">
    <name type="scientific">Actinomycetospora endophytica</name>
    <dbReference type="NCBI Taxonomy" id="2291215"/>
    <lineage>
        <taxon>Bacteria</taxon>
        <taxon>Bacillati</taxon>
        <taxon>Actinomycetota</taxon>
        <taxon>Actinomycetes</taxon>
        <taxon>Pseudonocardiales</taxon>
        <taxon>Pseudonocardiaceae</taxon>
        <taxon>Actinomycetospora</taxon>
    </lineage>
</organism>
<comment type="caution">
    <text evidence="3">The sequence shown here is derived from an EMBL/GenBank/DDBJ whole genome shotgun (WGS) entry which is preliminary data.</text>
</comment>
<dbReference type="NCBIfam" id="NF033546">
    <property type="entry name" value="transpos_IS21"/>
    <property type="match status" value="1"/>
</dbReference>
<dbReference type="InterPro" id="IPR012337">
    <property type="entry name" value="RNaseH-like_sf"/>
</dbReference>
<dbReference type="PANTHER" id="PTHR35004">
    <property type="entry name" value="TRANSPOSASE RV3428C-RELATED"/>
    <property type="match status" value="1"/>
</dbReference>
<dbReference type="Pfam" id="PF22483">
    <property type="entry name" value="Mu-transpos_C_2"/>
    <property type="match status" value="1"/>
</dbReference>
<sequence length="524" mass="57628">MVEVKEILRLWLDGRSLREVSRLAAVDRKTVRRYIDAAKAAGLDRDDGLAALSDELLGAVIATVRPDRPRGTGAAWETVAGEHERIQAWLKQGLTLTKVHVLLERRGVLVPYRTLHRYAVAELGFGRRRATVPVADGDPGVEVQVDFGRLGLISDPARGTRRVTHGLIFTAVYSRYMFIYPTHRQTLDEVIAGCDAAWAFYGGVFAVVIPDNLRPVVGRADPIEPRFSDAFREYAQARGFVIDPARVRHPQDKPRVENGVKYAQRSFFAGEEFLDLADCRARAQLWCAQIAGLRIHGTTRARPAEVFAAEEAPLLGPVPDGPFAIPVFSKPLVARDRHVEVSRAVYSVPGELIGTRIRARTDATTVKLYHRGQLLKVHPRQEPGGRHTDPADLPSEVSAYAMRDLDGLARKAASYGDHVGRYAAAILEHPLPWTKMRQVYRLLGLARRYDADATDTACARALEVEIVNVGLIERMLTRGLAGVDTMAPARPATSGAAVDADAAVVPAAGRFVRDPGEFSTRRPS</sequence>
<feature type="domain" description="Integrase catalytic" evidence="2">
    <location>
        <begin position="129"/>
        <end position="311"/>
    </location>
</feature>
<keyword evidence="4" id="KW-1185">Reference proteome</keyword>
<evidence type="ECO:0000256" key="1">
    <source>
        <dbReference type="ARBA" id="ARBA00009277"/>
    </source>
</evidence>
<gene>
    <name evidence="3" type="primary">istA</name>
    <name evidence="3" type="ORF">LQ327_00520</name>
</gene>
<evidence type="ECO:0000313" key="3">
    <source>
        <dbReference type="EMBL" id="MCD2191872.1"/>
    </source>
</evidence>
<reference evidence="3 4" key="1">
    <citation type="submission" date="2021-11" db="EMBL/GenBank/DDBJ databases">
        <title>Draft genome sequence of Actinomycetospora sp. SF1 isolated from the rhizosphere soil.</title>
        <authorList>
            <person name="Duangmal K."/>
            <person name="Chantavorakit T."/>
        </authorList>
    </citation>
    <scope>NUCLEOTIDE SEQUENCE [LARGE SCALE GENOMIC DNA]</scope>
    <source>
        <strain evidence="3 4">TBRC 5722</strain>
    </source>
</reference>
<proteinExistence type="inferred from homology"/>
<evidence type="ECO:0000259" key="2">
    <source>
        <dbReference type="PROSITE" id="PS50994"/>
    </source>
</evidence>
<dbReference type="Gene3D" id="3.30.420.10">
    <property type="entry name" value="Ribonuclease H-like superfamily/Ribonuclease H"/>
    <property type="match status" value="1"/>
</dbReference>
<dbReference type="InterPro" id="IPR001584">
    <property type="entry name" value="Integrase_cat-core"/>
</dbReference>
<name>A0ABS8P1L2_9PSEU</name>
<dbReference type="InterPro" id="IPR036397">
    <property type="entry name" value="RNaseH_sf"/>
</dbReference>
<dbReference type="PANTHER" id="PTHR35004:SF8">
    <property type="entry name" value="TRANSPOSASE RV3428C-RELATED"/>
    <property type="match status" value="1"/>
</dbReference>
<evidence type="ECO:0000313" key="4">
    <source>
        <dbReference type="Proteomes" id="UP001199469"/>
    </source>
</evidence>
<dbReference type="SUPFAM" id="SSF53098">
    <property type="entry name" value="Ribonuclease H-like"/>
    <property type="match status" value="1"/>
</dbReference>
<dbReference type="PROSITE" id="PS50994">
    <property type="entry name" value="INTEGRASE"/>
    <property type="match status" value="1"/>
</dbReference>
<dbReference type="Proteomes" id="UP001199469">
    <property type="component" value="Unassembled WGS sequence"/>
</dbReference>
<accession>A0ABS8P1L2</accession>
<dbReference type="EMBL" id="JAJNDB010000001">
    <property type="protein sequence ID" value="MCD2191872.1"/>
    <property type="molecule type" value="Genomic_DNA"/>
</dbReference>
<dbReference type="RefSeq" id="WP_230729565.1">
    <property type="nucleotide sequence ID" value="NZ_JAJNDB010000001.1"/>
</dbReference>
<protein>
    <submittedName>
        <fullName evidence="3">IS21 family transposase</fullName>
    </submittedName>
</protein>